<gene>
    <name evidence="3" type="ORF">KK083_04900</name>
</gene>
<evidence type="ECO:0000313" key="3">
    <source>
        <dbReference type="EMBL" id="MBT1696200.1"/>
    </source>
</evidence>
<dbReference type="Pfam" id="PF01261">
    <property type="entry name" value="AP_endonuc_2"/>
    <property type="match status" value="1"/>
</dbReference>
<dbReference type="InterPro" id="IPR013022">
    <property type="entry name" value="Xyl_isomerase-like_TIM-brl"/>
</dbReference>
<dbReference type="EMBL" id="JAHESF010000004">
    <property type="protein sequence ID" value="MBT1696200.1"/>
    <property type="molecule type" value="Genomic_DNA"/>
</dbReference>
<proteinExistence type="predicted"/>
<evidence type="ECO:0000256" key="1">
    <source>
        <dbReference type="SAM" id="MobiDB-lite"/>
    </source>
</evidence>
<dbReference type="SUPFAM" id="SSF51658">
    <property type="entry name" value="Xylose isomerase-like"/>
    <property type="match status" value="1"/>
</dbReference>
<dbReference type="PANTHER" id="PTHR12110:SF41">
    <property type="entry name" value="INOSOSE DEHYDRATASE"/>
    <property type="match status" value="1"/>
</dbReference>
<reference evidence="3 4" key="1">
    <citation type="submission" date="2021-05" db="EMBL/GenBank/DDBJ databases">
        <title>A Polyphasic approach of four new species of the genus Ohtaekwangia: Ohtaekwangia histidinii sp. nov., Ohtaekwangia cretensis sp. nov., Ohtaekwangia indiensis sp. nov., Ohtaekwangia reichenbachii sp. nov. from diverse environment.</title>
        <authorList>
            <person name="Octaviana S."/>
        </authorList>
    </citation>
    <scope>NUCLEOTIDE SEQUENCE [LARGE SCALE GENOMIC DNA]</scope>
    <source>
        <strain evidence="3 4">PWU4</strain>
    </source>
</reference>
<keyword evidence="4" id="KW-1185">Reference proteome</keyword>
<dbReference type="Proteomes" id="UP001319200">
    <property type="component" value="Unassembled WGS sequence"/>
</dbReference>
<protein>
    <submittedName>
        <fullName evidence="3">Sugar phosphate isomerase/epimerase</fullName>
    </submittedName>
</protein>
<keyword evidence="3" id="KW-0413">Isomerase</keyword>
<feature type="region of interest" description="Disordered" evidence="1">
    <location>
        <begin position="275"/>
        <end position="310"/>
    </location>
</feature>
<evidence type="ECO:0000259" key="2">
    <source>
        <dbReference type="Pfam" id="PF01261"/>
    </source>
</evidence>
<dbReference type="InterPro" id="IPR050312">
    <property type="entry name" value="IolE/XylAMocC-like"/>
</dbReference>
<dbReference type="PANTHER" id="PTHR12110">
    <property type="entry name" value="HYDROXYPYRUVATE ISOMERASE"/>
    <property type="match status" value="1"/>
</dbReference>
<feature type="domain" description="Xylose isomerase-like TIM barrel" evidence="2">
    <location>
        <begin position="46"/>
        <end position="276"/>
    </location>
</feature>
<dbReference type="InterPro" id="IPR036237">
    <property type="entry name" value="Xyl_isomerase-like_sf"/>
</dbReference>
<dbReference type="Gene3D" id="3.20.20.150">
    <property type="entry name" value="Divalent-metal-dependent TIM barrel enzymes"/>
    <property type="match status" value="1"/>
</dbReference>
<dbReference type="RefSeq" id="WP_254161287.1">
    <property type="nucleotide sequence ID" value="NZ_JAHESF010000004.1"/>
</dbReference>
<organism evidence="3 4">
    <name type="scientific">Chryseosolibacter histidini</name>
    <dbReference type="NCBI Taxonomy" id="2782349"/>
    <lineage>
        <taxon>Bacteria</taxon>
        <taxon>Pseudomonadati</taxon>
        <taxon>Bacteroidota</taxon>
        <taxon>Cytophagia</taxon>
        <taxon>Cytophagales</taxon>
        <taxon>Chryseotaleaceae</taxon>
        <taxon>Chryseosolibacter</taxon>
    </lineage>
</organism>
<comment type="caution">
    <text evidence="3">The sequence shown here is derived from an EMBL/GenBank/DDBJ whole genome shotgun (WGS) entry which is preliminary data.</text>
</comment>
<evidence type="ECO:0000313" key="4">
    <source>
        <dbReference type="Proteomes" id="UP001319200"/>
    </source>
</evidence>
<name>A0AAP2DH37_9BACT</name>
<dbReference type="AlphaFoldDB" id="A0AAP2DH37"/>
<accession>A0AAP2DH37</accession>
<dbReference type="GO" id="GO:0016853">
    <property type="term" value="F:isomerase activity"/>
    <property type="evidence" value="ECO:0007669"/>
    <property type="project" value="UniProtKB-KW"/>
</dbReference>
<feature type="compositionally biased region" description="Basic and acidic residues" evidence="1">
    <location>
        <begin position="277"/>
        <end position="301"/>
    </location>
</feature>
<sequence>MKKYILLFMFLGWVFLCTLDAQPREIGLQLYSLRNEFKTEVPGTLAQVKEWGIREVEGGGTYGLPMDEFKKLLAENKLKVVSVGADYKQLKENPQAAVEAAKAFDAKYVVCFWIPHNGDEFTFDNIKEAAEVFNAAGKVLQQNGLSLCYHPHGYEFRPYGDGTLFDYLVNNTDPKYFNFEMDVFWVKHPGQDPVALLNKYPNRFLLMHLKDRKPGTEGNQFGRADVETNVVLGTGDVGIAEVMAAAKKAGVKHYFIEDESSHSVEQIPQSLTYLKSLDGDKKGPKDAKVKNKEEKGKDVKVKKTKVKNSK</sequence>